<keyword evidence="4" id="KW-0274">FAD</keyword>
<reference evidence="6" key="1">
    <citation type="journal article" date="2021" name="ISME J.">
        <title>Fine-scale metabolic discontinuity in a stratified prokaryote microbiome of a Red Sea deep halocline.</title>
        <authorList>
            <person name="Michoud G."/>
            <person name="Ngugi D.K."/>
            <person name="Barozzi A."/>
            <person name="Merlino G."/>
            <person name="Calleja M.L."/>
            <person name="Delgado-Huertas A."/>
            <person name="Moran X.A.G."/>
            <person name="Daffonchio D."/>
        </authorList>
    </citation>
    <scope>NUCLEOTIDE SEQUENCE</scope>
    <source>
        <strain evidence="6">SuakinDeep_MAG55_1</strain>
    </source>
</reference>
<keyword evidence="3" id="KW-0285">Flavoprotein</keyword>
<dbReference type="PRINTS" id="PR00368">
    <property type="entry name" value="FADPNR"/>
</dbReference>
<dbReference type="InterPro" id="IPR023753">
    <property type="entry name" value="FAD/NAD-binding_dom"/>
</dbReference>
<sequence length="333" mass="37996">MKHVIIGAGVAGITAAKTIKELDRDAKVVVIGDELFLPYKRYLLTEFLCDSIKRDELLFFSVEKLRELGIKLRKGEFAKAIDPSEKVIKLHHNEVMHYDKLLIATGGRPGLGIVLRQYKKHIHFYYSLYDTLILKEKLPEIQKCIVFGDGVSCLDLICMLHNLGKQVTYITKGERATFALEEDDFEGDLHEFLKKKGIKIITEDQIVSIEESDHGYKIETIQQKMLTTDIVFAWDNYKPNISCIDGSEIEKKLGILVNTRLETSEKDNYAAGDCIEIYHPCIKGYWINFGLPNALEQGVIAGKNMSGQDEEYKIQEAIAFNLMGKSLQARWWK</sequence>
<evidence type="ECO:0000256" key="2">
    <source>
        <dbReference type="ARBA" id="ARBA00006442"/>
    </source>
</evidence>
<dbReference type="InterPro" id="IPR036188">
    <property type="entry name" value="FAD/NAD-bd_sf"/>
</dbReference>
<evidence type="ECO:0000256" key="3">
    <source>
        <dbReference type="ARBA" id="ARBA00022630"/>
    </source>
</evidence>
<evidence type="ECO:0000256" key="1">
    <source>
        <dbReference type="ARBA" id="ARBA00001974"/>
    </source>
</evidence>
<dbReference type="AlphaFoldDB" id="A0A942A435"/>
<comment type="similarity">
    <text evidence="2">Belongs to the FAD-dependent oxidoreductase family.</text>
</comment>
<evidence type="ECO:0000259" key="5">
    <source>
        <dbReference type="Pfam" id="PF07992"/>
    </source>
</evidence>
<dbReference type="EMBL" id="JAANXD010000026">
    <property type="protein sequence ID" value="MBS1257552.1"/>
    <property type="molecule type" value="Genomic_DNA"/>
</dbReference>
<feature type="domain" description="FAD/NAD(P)-binding" evidence="5">
    <location>
        <begin position="1"/>
        <end position="276"/>
    </location>
</feature>
<evidence type="ECO:0000256" key="4">
    <source>
        <dbReference type="ARBA" id="ARBA00022827"/>
    </source>
</evidence>
<dbReference type="Proteomes" id="UP000722750">
    <property type="component" value="Unassembled WGS sequence"/>
</dbReference>
<dbReference type="PANTHER" id="PTHR43429">
    <property type="entry name" value="PYRIDINE NUCLEOTIDE-DISULFIDE OXIDOREDUCTASE DOMAIN-CONTAINING"/>
    <property type="match status" value="1"/>
</dbReference>
<protein>
    <submittedName>
        <fullName evidence="6">Rubredoxin-NAD(+) reductase</fullName>
    </submittedName>
</protein>
<comment type="cofactor">
    <cofactor evidence="1">
        <name>FAD</name>
        <dbReference type="ChEBI" id="CHEBI:57692"/>
    </cofactor>
</comment>
<gene>
    <name evidence="6" type="ORF">MAG551_00596</name>
</gene>
<dbReference type="InterPro" id="IPR050260">
    <property type="entry name" value="FAD-bd_OxRdtase"/>
</dbReference>
<accession>A0A942A435</accession>
<proteinExistence type="inferred from homology"/>
<organism evidence="6 7">
    <name type="scientific">Candidatus Scalindua arabica</name>
    <dbReference type="NCBI Taxonomy" id="1127984"/>
    <lineage>
        <taxon>Bacteria</taxon>
        <taxon>Pseudomonadati</taxon>
        <taxon>Planctomycetota</taxon>
        <taxon>Candidatus Brocadiia</taxon>
        <taxon>Candidatus Brocadiales</taxon>
        <taxon>Candidatus Scalinduaceae</taxon>
        <taxon>Candidatus Scalindua</taxon>
    </lineage>
</organism>
<dbReference type="SUPFAM" id="SSF51905">
    <property type="entry name" value="FAD/NAD(P)-binding domain"/>
    <property type="match status" value="2"/>
</dbReference>
<evidence type="ECO:0000313" key="6">
    <source>
        <dbReference type="EMBL" id="MBS1257552.1"/>
    </source>
</evidence>
<dbReference type="PANTHER" id="PTHR43429:SF3">
    <property type="entry name" value="NITRITE REDUCTASE [NAD(P)H]"/>
    <property type="match status" value="1"/>
</dbReference>
<dbReference type="GO" id="GO:0016491">
    <property type="term" value="F:oxidoreductase activity"/>
    <property type="evidence" value="ECO:0007669"/>
    <property type="project" value="InterPro"/>
</dbReference>
<dbReference type="Gene3D" id="3.50.50.60">
    <property type="entry name" value="FAD/NAD(P)-binding domain"/>
    <property type="match status" value="2"/>
</dbReference>
<dbReference type="Pfam" id="PF07992">
    <property type="entry name" value="Pyr_redox_2"/>
    <property type="match status" value="1"/>
</dbReference>
<name>A0A942A435_9BACT</name>
<dbReference type="PRINTS" id="PR00411">
    <property type="entry name" value="PNDRDTASEI"/>
</dbReference>
<evidence type="ECO:0000313" key="7">
    <source>
        <dbReference type="Proteomes" id="UP000722750"/>
    </source>
</evidence>
<comment type="caution">
    <text evidence="6">The sequence shown here is derived from an EMBL/GenBank/DDBJ whole genome shotgun (WGS) entry which is preliminary data.</text>
</comment>